<dbReference type="Proteomes" id="UP001501578">
    <property type="component" value="Unassembled WGS sequence"/>
</dbReference>
<protein>
    <recommendedName>
        <fullName evidence="3">Diaminopimelate decarboxylase</fullName>
    </recommendedName>
</protein>
<dbReference type="Gene3D" id="3.20.20.10">
    <property type="entry name" value="Alanine racemase"/>
    <property type="match status" value="1"/>
</dbReference>
<evidence type="ECO:0000313" key="1">
    <source>
        <dbReference type="EMBL" id="GAA0945289.1"/>
    </source>
</evidence>
<dbReference type="InterPro" id="IPR029066">
    <property type="entry name" value="PLP-binding_barrel"/>
</dbReference>
<keyword evidence="2" id="KW-1185">Reference proteome</keyword>
<dbReference type="SUPFAM" id="SSF51419">
    <property type="entry name" value="PLP-binding barrel"/>
    <property type="match status" value="1"/>
</dbReference>
<proteinExistence type="predicted"/>
<reference evidence="1 2" key="1">
    <citation type="journal article" date="2019" name="Int. J. Syst. Evol. Microbiol.">
        <title>The Global Catalogue of Microorganisms (GCM) 10K type strain sequencing project: providing services to taxonomists for standard genome sequencing and annotation.</title>
        <authorList>
            <consortium name="The Broad Institute Genomics Platform"/>
            <consortium name="The Broad Institute Genome Sequencing Center for Infectious Disease"/>
            <person name="Wu L."/>
            <person name="Ma J."/>
        </authorList>
    </citation>
    <scope>NUCLEOTIDE SEQUENCE [LARGE SCALE GENOMIC DNA]</scope>
    <source>
        <strain evidence="1 2">JCM 11136</strain>
    </source>
</reference>
<evidence type="ECO:0000313" key="2">
    <source>
        <dbReference type="Proteomes" id="UP001501578"/>
    </source>
</evidence>
<comment type="caution">
    <text evidence="1">The sequence shown here is derived from an EMBL/GenBank/DDBJ whole genome shotgun (WGS) entry which is preliminary data.</text>
</comment>
<gene>
    <name evidence="1" type="ORF">GCM10009560_60080</name>
</gene>
<evidence type="ECO:0008006" key="3">
    <source>
        <dbReference type="Google" id="ProtNLM"/>
    </source>
</evidence>
<dbReference type="RefSeq" id="WP_343953491.1">
    <property type="nucleotide sequence ID" value="NZ_BAAAHQ010000038.1"/>
</dbReference>
<name>A0ABN1QPJ9_9ACTN</name>
<accession>A0ABN1QPJ9</accession>
<organism evidence="1 2">
    <name type="scientific">Nonomuraea longicatena</name>
    <dbReference type="NCBI Taxonomy" id="83682"/>
    <lineage>
        <taxon>Bacteria</taxon>
        <taxon>Bacillati</taxon>
        <taxon>Actinomycetota</taxon>
        <taxon>Actinomycetes</taxon>
        <taxon>Streptosporangiales</taxon>
        <taxon>Streptosporangiaceae</taxon>
        <taxon>Nonomuraea</taxon>
    </lineage>
</organism>
<dbReference type="EMBL" id="BAAAHQ010000038">
    <property type="protein sequence ID" value="GAA0945289.1"/>
    <property type="molecule type" value="Genomic_DNA"/>
</dbReference>
<sequence length="52" mass="5978">MTTAATIGRYPAYVYDLPALREHVAQIRGHLGDIEFYYAVKANPDPELHYLR</sequence>